<comment type="caution">
    <text evidence="1">The sequence shown here is derived from an EMBL/GenBank/DDBJ whole genome shotgun (WGS) entry which is preliminary data.</text>
</comment>
<reference evidence="1 2" key="1">
    <citation type="journal article" date="2021" name="Front. Genet.">
        <title>Chromosome-Level Genome Assembly Reveals Significant Gene Expansion in the Toll and IMD Signaling Pathways of Dendrolimus kikuchii.</title>
        <authorList>
            <person name="Zhou J."/>
            <person name="Wu P."/>
            <person name="Xiong Z."/>
            <person name="Liu N."/>
            <person name="Zhao N."/>
            <person name="Ji M."/>
            <person name="Qiu Y."/>
            <person name="Yang B."/>
        </authorList>
    </citation>
    <scope>NUCLEOTIDE SEQUENCE [LARGE SCALE GENOMIC DNA]</scope>
    <source>
        <strain evidence="1">Ann1</strain>
    </source>
</reference>
<sequence>MVSKCALVFLALFAFAVATNVKKCKDSPFEGLKNLVDLSQCTKPPCKLKKGTAQGISITFTPGSVYIHSKLRKDRWYIKYESPLDYSFYMTVKFELYLSSKQDL</sequence>
<keyword evidence="2" id="KW-1185">Reference proteome</keyword>
<proteinExistence type="predicted"/>
<organism evidence="1 2">
    <name type="scientific">Dendrolimus kikuchii</name>
    <dbReference type="NCBI Taxonomy" id="765133"/>
    <lineage>
        <taxon>Eukaryota</taxon>
        <taxon>Metazoa</taxon>
        <taxon>Ecdysozoa</taxon>
        <taxon>Arthropoda</taxon>
        <taxon>Hexapoda</taxon>
        <taxon>Insecta</taxon>
        <taxon>Pterygota</taxon>
        <taxon>Neoptera</taxon>
        <taxon>Endopterygota</taxon>
        <taxon>Lepidoptera</taxon>
        <taxon>Glossata</taxon>
        <taxon>Ditrysia</taxon>
        <taxon>Bombycoidea</taxon>
        <taxon>Lasiocampidae</taxon>
        <taxon>Dendrolimus</taxon>
    </lineage>
</organism>
<dbReference type="Proteomes" id="UP000824533">
    <property type="component" value="Linkage Group LG19"/>
</dbReference>
<gene>
    <name evidence="1" type="ORF">K1T71_010755</name>
</gene>
<evidence type="ECO:0000313" key="1">
    <source>
        <dbReference type="EMBL" id="KAJ0173606.1"/>
    </source>
</evidence>
<name>A0ACC1CPZ4_9NEOP</name>
<accession>A0ACC1CPZ4</accession>
<evidence type="ECO:0000313" key="2">
    <source>
        <dbReference type="Proteomes" id="UP000824533"/>
    </source>
</evidence>
<dbReference type="EMBL" id="CM034405">
    <property type="protein sequence ID" value="KAJ0173606.1"/>
    <property type="molecule type" value="Genomic_DNA"/>
</dbReference>
<protein>
    <submittedName>
        <fullName evidence="1">Uncharacterized protein</fullName>
    </submittedName>
</protein>